<dbReference type="OrthoDB" id="64893at2759"/>
<feature type="non-terminal residue" evidence="3">
    <location>
        <position position="146"/>
    </location>
</feature>
<keyword evidence="4" id="KW-1185">Reference proteome</keyword>
<comment type="caution">
    <text evidence="3">The sequence shown here is derived from an EMBL/GenBank/DDBJ whole genome shotgun (WGS) entry which is preliminary data.</text>
</comment>
<feature type="domain" description="Chitin-binding type-2" evidence="2">
    <location>
        <begin position="100"/>
        <end position="146"/>
    </location>
</feature>
<dbReference type="InterPro" id="IPR036508">
    <property type="entry name" value="Chitin-bd_dom_sf"/>
</dbReference>
<accession>A0A814GVS9</accession>
<evidence type="ECO:0000313" key="4">
    <source>
        <dbReference type="Proteomes" id="UP000663879"/>
    </source>
</evidence>
<dbReference type="SUPFAM" id="SSF57625">
    <property type="entry name" value="Invertebrate chitin-binding proteins"/>
    <property type="match status" value="1"/>
</dbReference>
<evidence type="ECO:0000256" key="1">
    <source>
        <dbReference type="SAM" id="MobiDB-lite"/>
    </source>
</evidence>
<reference evidence="3" key="1">
    <citation type="submission" date="2021-02" db="EMBL/GenBank/DDBJ databases">
        <authorList>
            <person name="Nowell W R."/>
        </authorList>
    </citation>
    <scope>NUCLEOTIDE SEQUENCE</scope>
    <source>
        <strain evidence="3">Ploen Becks lab</strain>
    </source>
</reference>
<dbReference type="GO" id="GO:0008061">
    <property type="term" value="F:chitin binding"/>
    <property type="evidence" value="ECO:0007669"/>
    <property type="project" value="InterPro"/>
</dbReference>
<gene>
    <name evidence="3" type="ORF">OXX778_LOCUS16457</name>
</gene>
<dbReference type="Pfam" id="PF01607">
    <property type="entry name" value="CBM_14"/>
    <property type="match status" value="1"/>
</dbReference>
<dbReference type="Gene3D" id="3.20.20.80">
    <property type="entry name" value="Glycosidases"/>
    <property type="match status" value="1"/>
</dbReference>
<evidence type="ECO:0000313" key="3">
    <source>
        <dbReference type="EMBL" id="CAF1002067.1"/>
    </source>
</evidence>
<feature type="region of interest" description="Disordered" evidence="1">
    <location>
        <begin position="66"/>
        <end position="91"/>
    </location>
</feature>
<dbReference type="GO" id="GO:0005576">
    <property type="term" value="C:extracellular region"/>
    <property type="evidence" value="ECO:0007669"/>
    <property type="project" value="InterPro"/>
</dbReference>
<dbReference type="Proteomes" id="UP000663879">
    <property type="component" value="Unassembled WGS sequence"/>
</dbReference>
<proteinExistence type="predicted"/>
<dbReference type="AlphaFoldDB" id="A0A814GVS9"/>
<sequence>MNIRLVLPSGLTCNRCVFQWRYHTGNSWGVDPVSGQGGLGEGAQEEFYGCSDIKIGGSGSVSFTTFESTNKPSTQHTTQPPTQTTDSFTGTNSQSTSFSLNKCSNGDGFYSDLSSACTKFYRCIAGVVFNYNCPSGTLFDKNINAC</sequence>
<dbReference type="PROSITE" id="PS50940">
    <property type="entry name" value="CHIT_BIND_II"/>
    <property type="match status" value="1"/>
</dbReference>
<organism evidence="3 4">
    <name type="scientific">Brachionus calyciflorus</name>
    <dbReference type="NCBI Taxonomy" id="104777"/>
    <lineage>
        <taxon>Eukaryota</taxon>
        <taxon>Metazoa</taxon>
        <taxon>Spiralia</taxon>
        <taxon>Gnathifera</taxon>
        <taxon>Rotifera</taxon>
        <taxon>Eurotatoria</taxon>
        <taxon>Monogononta</taxon>
        <taxon>Pseudotrocha</taxon>
        <taxon>Ploima</taxon>
        <taxon>Brachionidae</taxon>
        <taxon>Brachionus</taxon>
    </lineage>
</organism>
<evidence type="ECO:0000259" key="2">
    <source>
        <dbReference type="PROSITE" id="PS50940"/>
    </source>
</evidence>
<dbReference type="InterPro" id="IPR004302">
    <property type="entry name" value="Cellulose/chitin-bd_N"/>
</dbReference>
<dbReference type="Pfam" id="PF03067">
    <property type="entry name" value="LPMO_10"/>
    <property type="match status" value="1"/>
</dbReference>
<feature type="compositionally biased region" description="Low complexity" evidence="1">
    <location>
        <begin position="72"/>
        <end position="85"/>
    </location>
</feature>
<protein>
    <recommendedName>
        <fullName evidence="2">Chitin-binding type-2 domain-containing protein</fullName>
    </recommendedName>
</protein>
<feature type="non-terminal residue" evidence="3">
    <location>
        <position position="1"/>
    </location>
</feature>
<dbReference type="EMBL" id="CAJNOC010003893">
    <property type="protein sequence ID" value="CAF1002067.1"/>
    <property type="molecule type" value="Genomic_DNA"/>
</dbReference>
<name>A0A814GVS9_9BILA</name>
<dbReference type="InterPro" id="IPR002557">
    <property type="entry name" value="Chitin-bd_dom"/>
</dbReference>